<keyword evidence="4" id="KW-1185">Reference proteome</keyword>
<dbReference type="Gene3D" id="3.40.50.2300">
    <property type="match status" value="1"/>
</dbReference>
<dbReference type="InterPro" id="IPR001789">
    <property type="entry name" value="Sig_transdc_resp-reg_receiver"/>
</dbReference>
<accession>A0A6A2ZKY7</accession>
<proteinExistence type="predicted"/>
<dbReference type="PANTHER" id="PTHR24423:SF615">
    <property type="entry name" value="ETHYLENE RECEPTOR 1"/>
    <property type="match status" value="1"/>
</dbReference>
<dbReference type="GO" id="GO:0005524">
    <property type="term" value="F:ATP binding"/>
    <property type="evidence" value="ECO:0007669"/>
    <property type="project" value="UniProtKB-KW"/>
</dbReference>
<dbReference type="Pfam" id="PF00072">
    <property type="entry name" value="Response_reg"/>
    <property type="match status" value="1"/>
</dbReference>
<dbReference type="GO" id="GO:0051740">
    <property type="term" value="F:ethylene binding"/>
    <property type="evidence" value="ECO:0007669"/>
    <property type="project" value="TreeGrafter"/>
</dbReference>
<reference evidence="3" key="1">
    <citation type="submission" date="2019-09" db="EMBL/GenBank/DDBJ databases">
        <title>Draft genome information of white flower Hibiscus syriacus.</title>
        <authorList>
            <person name="Kim Y.-M."/>
        </authorList>
    </citation>
    <scope>NUCLEOTIDE SEQUENCE [LARGE SCALE GENOMIC DNA]</scope>
    <source>
        <strain evidence="3">YM2019G1</strain>
    </source>
</reference>
<dbReference type="SUPFAM" id="SSF52172">
    <property type="entry name" value="CheY-like"/>
    <property type="match status" value="1"/>
</dbReference>
<protein>
    <recommendedName>
        <fullName evidence="2">Response regulatory domain-containing protein</fullName>
    </recommendedName>
</protein>
<dbReference type="AlphaFoldDB" id="A0A6A2ZKY7"/>
<organism evidence="3 4">
    <name type="scientific">Hibiscus syriacus</name>
    <name type="common">Rose of Sharon</name>
    <dbReference type="NCBI Taxonomy" id="106335"/>
    <lineage>
        <taxon>Eukaryota</taxon>
        <taxon>Viridiplantae</taxon>
        <taxon>Streptophyta</taxon>
        <taxon>Embryophyta</taxon>
        <taxon>Tracheophyta</taxon>
        <taxon>Spermatophyta</taxon>
        <taxon>Magnoliopsida</taxon>
        <taxon>eudicotyledons</taxon>
        <taxon>Gunneridae</taxon>
        <taxon>Pentapetalae</taxon>
        <taxon>rosids</taxon>
        <taxon>malvids</taxon>
        <taxon>Malvales</taxon>
        <taxon>Malvaceae</taxon>
        <taxon>Malvoideae</taxon>
        <taxon>Hibiscus</taxon>
    </lineage>
</organism>
<feature type="domain" description="Response regulatory" evidence="2">
    <location>
        <begin position="1"/>
        <end position="99"/>
    </location>
</feature>
<dbReference type="PROSITE" id="PS50110">
    <property type="entry name" value="RESPONSE_REGULATORY"/>
    <property type="match status" value="1"/>
</dbReference>
<dbReference type="GO" id="GO:0038199">
    <property type="term" value="F:ethylene receptor activity"/>
    <property type="evidence" value="ECO:0007669"/>
    <property type="project" value="TreeGrafter"/>
</dbReference>
<dbReference type="Proteomes" id="UP000436088">
    <property type="component" value="Unassembled WGS sequence"/>
</dbReference>
<feature type="modified residue" description="4-aspartylphosphate" evidence="1">
    <location>
        <position position="30"/>
    </location>
</feature>
<dbReference type="GO" id="GO:0046872">
    <property type="term" value="F:metal ion binding"/>
    <property type="evidence" value="ECO:0007669"/>
    <property type="project" value="UniProtKB-KW"/>
</dbReference>
<gene>
    <name evidence="3" type="ORF">F3Y22_tig00110847pilonHSYRG00050</name>
</gene>
<evidence type="ECO:0000313" key="4">
    <source>
        <dbReference type="Proteomes" id="UP000436088"/>
    </source>
</evidence>
<dbReference type="GO" id="GO:0005783">
    <property type="term" value="C:endoplasmic reticulum"/>
    <property type="evidence" value="ECO:0007669"/>
    <property type="project" value="TreeGrafter"/>
</dbReference>
<dbReference type="EMBL" id="VEPZ02001137">
    <property type="protein sequence ID" value="KAE8692236.1"/>
    <property type="molecule type" value="Genomic_DNA"/>
</dbReference>
<dbReference type="GO" id="GO:0016301">
    <property type="term" value="F:kinase activity"/>
    <property type="evidence" value="ECO:0007669"/>
    <property type="project" value="UniProtKB-KW"/>
</dbReference>
<keyword evidence="1" id="KW-0597">Phosphoprotein</keyword>
<evidence type="ECO:0000313" key="3">
    <source>
        <dbReference type="EMBL" id="KAE8692236.1"/>
    </source>
</evidence>
<name>A0A6A2ZKY7_HIBSY</name>
<sequence>MHLGCDATTVGSRDECLRLVSHEHKVVFVDISVPGTDGHRITGRIHEKLAKRNERPLIVALTGNTDKLTKENCMRIGMDGLILKPISLDKMRSVLTDLLENRVLFEGI</sequence>
<dbReference type="PANTHER" id="PTHR24423">
    <property type="entry name" value="TWO-COMPONENT SENSOR HISTIDINE KINASE"/>
    <property type="match status" value="1"/>
</dbReference>
<comment type="caution">
    <text evidence="3">The sequence shown here is derived from an EMBL/GenBank/DDBJ whole genome shotgun (WGS) entry which is preliminary data.</text>
</comment>
<evidence type="ECO:0000256" key="1">
    <source>
        <dbReference type="PROSITE-ProRule" id="PRU00169"/>
    </source>
</evidence>
<evidence type="ECO:0000259" key="2">
    <source>
        <dbReference type="PROSITE" id="PS50110"/>
    </source>
</evidence>
<dbReference type="InterPro" id="IPR011006">
    <property type="entry name" value="CheY-like_superfamily"/>
</dbReference>